<dbReference type="GO" id="GO:0005975">
    <property type="term" value="P:carbohydrate metabolic process"/>
    <property type="evidence" value="ECO:0007669"/>
    <property type="project" value="InterPro"/>
</dbReference>
<comment type="catalytic activity">
    <reaction evidence="10">
        <text>di-trans,octa-cis-undecaprenyl diphospho-N-acetyl-alpha-D-muramoyl-L-alanyl-D-glutamyl-meso-2,6-diaminopimeloyl-D-alanyl-D-alanine + UDP-N-acetyl-alpha-D-glucosamine = di-trans,octa-cis-undecaprenyl diphospho-[N-acetyl-alpha-D-glucosaminyl-(1-&gt;4)]-N-acetyl-alpha-D-muramoyl-L-alanyl-D-glutamyl-meso-2,6-diaminopimeloyl-D-alanyl-D-alanine + UDP + H(+)</text>
        <dbReference type="Rhea" id="RHEA:31227"/>
        <dbReference type="ChEBI" id="CHEBI:15378"/>
        <dbReference type="ChEBI" id="CHEBI:57705"/>
        <dbReference type="ChEBI" id="CHEBI:58223"/>
        <dbReference type="ChEBI" id="CHEBI:61387"/>
        <dbReference type="ChEBI" id="CHEBI:61388"/>
        <dbReference type="EC" id="2.4.1.227"/>
    </reaction>
</comment>
<comment type="caution">
    <text evidence="10">Lacks conserved residue(s) required for the propagation of feature annotation.</text>
</comment>
<dbReference type="Proteomes" id="UP000266389">
    <property type="component" value="Unassembled WGS sequence"/>
</dbReference>
<dbReference type="EMBL" id="PHFL01000052">
    <property type="protein sequence ID" value="RFM23902.1"/>
    <property type="molecule type" value="Genomic_DNA"/>
</dbReference>
<evidence type="ECO:0000256" key="9">
    <source>
        <dbReference type="ARBA" id="ARBA00023316"/>
    </source>
</evidence>
<comment type="caution">
    <text evidence="13">The sequence shown here is derived from an EMBL/GenBank/DDBJ whole genome shotgun (WGS) entry which is preliminary data.</text>
</comment>
<dbReference type="AlphaFoldDB" id="A0A395LZL4"/>
<evidence type="ECO:0000256" key="6">
    <source>
        <dbReference type="ARBA" id="ARBA00022984"/>
    </source>
</evidence>
<evidence type="ECO:0000313" key="14">
    <source>
        <dbReference type="Proteomes" id="UP000266389"/>
    </source>
</evidence>
<feature type="binding site" evidence="10">
    <location>
        <position position="125"/>
    </location>
    <ligand>
        <name>UDP-N-acetyl-alpha-D-glucosamine</name>
        <dbReference type="ChEBI" id="CHEBI:57705"/>
    </ligand>
</feature>
<dbReference type="GO" id="GO:0009252">
    <property type="term" value="P:peptidoglycan biosynthetic process"/>
    <property type="evidence" value="ECO:0007669"/>
    <property type="project" value="UniProtKB-UniRule"/>
</dbReference>
<gene>
    <name evidence="10" type="primary">murG</name>
    <name evidence="13" type="ORF">D0433_08565</name>
</gene>
<comment type="similarity">
    <text evidence="10">Belongs to the glycosyltransferase 28 family. MurG subfamily.</text>
</comment>
<evidence type="ECO:0000259" key="11">
    <source>
        <dbReference type="Pfam" id="PF03033"/>
    </source>
</evidence>
<feature type="binding site" evidence="10">
    <location>
        <position position="166"/>
    </location>
    <ligand>
        <name>UDP-N-acetyl-alpha-D-glucosamine</name>
        <dbReference type="ChEBI" id="CHEBI:57705"/>
    </ligand>
</feature>
<accession>A0A395LZL4</accession>
<organism evidence="13 14">
    <name type="scientific">Candidatus Thermochlorobacter aerophilus</name>
    <dbReference type="NCBI Taxonomy" id="1868324"/>
    <lineage>
        <taxon>Bacteria</taxon>
        <taxon>Pseudomonadati</taxon>
        <taxon>Chlorobiota</taxon>
        <taxon>Chlorobiia</taxon>
        <taxon>Chlorobiales</taxon>
        <taxon>Candidatus Thermochlorobacteriaceae</taxon>
        <taxon>Candidatus Thermochlorobacter</taxon>
    </lineage>
</organism>
<reference evidence="13 14" key="1">
    <citation type="journal article" date="2011" name="ISME J.">
        <title>Community ecology of hot spring cyanobacterial mats: predominant populations and their functional potential.</title>
        <authorList>
            <person name="Klatt C.G."/>
            <person name="Wood J.M."/>
            <person name="Rusch D.B."/>
            <person name="Bateson M.M."/>
            <person name="Hamamura N."/>
            <person name="Heidelberg J.F."/>
            <person name="Grossman A.R."/>
            <person name="Bhaya D."/>
            <person name="Cohan F.M."/>
            <person name="Kuhl M."/>
            <person name="Bryant D.A."/>
            <person name="Ward D.M."/>
        </authorList>
    </citation>
    <scope>NUCLEOTIDE SEQUENCE [LARGE SCALE GENOMIC DNA]</scope>
    <source>
        <strain evidence="13">OS</strain>
    </source>
</reference>
<proteinExistence type="inferred from homology"/>
<evidence type="ECO:0000256" key="10">
    <source>
        <dbReference type="HAMAP-Rule" id="MF_00033"/>
    </source>
</evidence>
<feature type="binding site" evidence="10">
    <location>
        <position position="199"/>
    </location>
    <ligand>
        <name>UDP-N-acetyl-alpha-D-glucosamine</name>
        <dbReference type="ChEBI" id="CHEBI:57705"/>
    </ligand>
</feature>
<protein>
    <recommendedName>
        <fullName evidence="10">UDP-N-acetylglucosamine--N-acetylmuramyl-(pentapeptide) pyrophosphoryl-undecaprenol N-acetylglucosamine transferase</fullName>
        <ecNumber evidence="10">2.4.1.227</ecNumber>
    </recommendedName>
    <alternativeName>
        <fullName evidence="10">Undecaprenyl-PP-MurNAc-pentapeptide-UDPGlcNAc GlcNAc transferase</fullName>
    </alternativeName>
</protein>
<feature type="binding site" evidence="10">
    <location>
        <position position="292"/>
    </location>
    <ligand>
        <name>UDP-N-acetyl-alpha-D-glucosamine</name>
        <dbReference type="ChEBI" id="CHEBI:57705"/>
    </ligand>
</feature>
<dbReference type="GO" id="GO:0050511">
    <property type="term" value="F:undecaprenyldiphospho-muramoylpentapeptide beta-N-acetylglucosaminyltransferase activity"/>
    <property type="evidence" value="ECO:0007669"/>
    <property type="project" value="UniProtKB-UniRule"/>
</dbReference>
<feature type="binding site" evidence="10">
    <location>
        <position position="247"/>
    </location>
    <ligand>
        <name>UDP-N-acetyl-alpha-D-glucosamine</name>
        <dbReference type="ChEBI" id="CHEBI:57705"/>
    </ligand>
</feature>
<dbReference type="HAMAP" id="MF_00033">
    <property type="entry name" value="MurG"/>
    <property type="match status" value="1"/>
</dbReference>
<keyword evidence="9 10" id="KW-0961">Cell wall biogenesis/degradation</keyword>
<comment type="pathway">
    <text evidence="10">Cell wall biogenesis; peptidoglycan biosynthesis.</text>
</comment>
<evidence type="ECO:0000256" key="2">
    <source>
        <dbReference type="ARBA" id="ARBA00022618"/>
    </source>
</evidence>
<dbReference type="Gene3D" id="3.40.50.2000">
    <property type="entry name" value="Glycogen Phosphorylase B"/>
    <property type="match status" value="2"/>
</dbReference>
<dbReference type="PANTHER" id="PTHR21015:SF22">
    <property type="entry name" value="GLYCOSYLTRANSFERASE"/>
    <property type="match status" value="1"/>
</dbReference>
<feature type="domain" description="Glycosyl transferase family 28 C-terminal" evidence="12">
    <location>
        <begin position="193"/>
        <end position="349"/>
    </location>
</feature>
<dbReference type="InterPro" id="IPR004276">
    <property type="entry name" value="GlycoTrans_28_N"/>
</dbReference>
<keyword evidence="2 10" id="KW-0132">Cell division</keyword>
<dbReference type="PANTHER" id="PTHR21015">
    <property type="entry name" value="UDP-N-ACETYLGLUCOSAMINE--N-ACETYLMURAMYL-(PENTAPEPTIDE) PYROPHOSPHORYL-UNDECAPRENOL N-ACETYLGLUCOSAMINE TRANSFERASE 1"/>
    <property type="match status" value="1"/>
</dbReference>
<dbReference type="GO" id="GO:0051991">
    <property type="term" value="F:UDP-N-acetyl-D-glucosamine:N-acetylmuramoyl-L-alanyl-D-glutamyl-meso-2,6-diaminopimelyl-D-alanyl-D-alanine-diphosphoundecaprenol 4-beta-N-acetylglucosaminlytransferase activity"/>
    <property type="evidence" value="ECO:0007669"/>
    <property type="project" value="RHEA"/>
</dbReference>
<evidence type="ECO:0000256" key="8">
    <source>
        <dbReference type="ARBA" id="ARBA00023306"/>
    </source>
</evidence>
<dbReference type="GO" id="GO:0008360">
    <property type="term" value="P:regulation of cell shape"/>
    <property type="evidence" value="ECO:0007669"/>
    <property type="project" value="UniProtKB-KW"/>
</dbReference>
<dbReference type="InterPro" id="IPR007235">
    <property type="entry name" value="Glyco_trans_28_C"/>
</dbReference>
<dbReference type="Pfam" id="PF04101">
    <property type="entry name" value="Glyco_tran_28_C"/>
    <property type="match status" value="1"/>
</dbReference>
<evidence type="ECO:0000259" key="12">
    <source>
        <dbReference type="Pfam" id="PF04101"/>
    </source>
</evidence>
<keyword evidence="3 10" id="KW-0328">Glycosyltransferase</keyword>
<keyword evidence="1 10" id="KW-1003">Cell membrane</keyword>
<dbReference type="GO" id="GO:0071555">
    <property type="term" value="P:cell wall organization"/>
    <property type="evidence" value="ECO:0007669"/>
    <property type="project" value="UniProtKB-KW"/>
</dbReference>
<comment type="function">
    <text evidence="10">Cell wall formation. Catalyzes the transfer of a GlcNAc subunit on undecaprenyl-pyrophosphoryl-MurNAc-pentapeptide (lipid intermediate I) to form undecaprenyl-pyrophosphoryl-MurNAc-(pentapeptide)GlcNAc (lipid intermediate II).</text>
</comment>
<dbReference type="CDD" id="cd03785">
    <property type="entry name" value="GT28_MurG"/>
    <property type="match status" value="1"/>
</dbReference>
<keyword evidence="8 10" id="KW-0131">Cell cycle</keyword>
<keyword evidence="6 10" id="KW-0573">Peptidoglycan synthesis</keyword>
<dbReference type="GO" id="GO:0051301">
    <property type="term" value="P:cell division"/>
    <property type="evidence" value="ECO:0007669"/>
    <property type="project" value="UniProtKB-KW"/>
</dbReference>
<dbReference type="SUPFAM" id="SSF53756">
    <property type="entry name" value="UDP-Glycosyltransferase/glycogen phosphorylase"/>
    <property type="match status" value="1"/>
</dbReference>
<sequence length="361" mass="39639">MKGLLIAAGGTGGHVFPALAVGMAWQRLYPEVPLWWVGRPGAREESWVAPLGVPYAGVYGAGWQRQRPWRNLALLYKLPLGYFQLMGVFRRWPVGVVFTTGGYPGLLPGWMASWRHIPLVLLELNSTAGRTIRWLARRSQVVFSAFRELRGVPVGTKVVWSGVPVRFTEADRARYTPEAARQVLGFAPERPLILILGGSQGSSTLNRMVAEALRWWGKEPVSILWQVGSEAPVIPMAEAHIAVRPFITDMAAAYRAATVVVSRAGGSTLGELTWWGKAAVLVPSPYVAEDHQRRNAKYYQASGAALVVEEAEGGERLAESVLRLLQEPNRRYALETAIGLLSRPDAATQIAQTLYELAYGG</sequence>
<dbReference type="UniPathway" id="UPA00219"/>
<dbReference type="InterPro" id="IPR006009">
    <property type="entry name" value="GlcNAc_MurG"/>
</dbReference>
<feature type="binding site" evidence="10">
    <location>
        <begin position="11"/>
        <end position="13"/>
    </location>
    <ligand>
        <name>UDP-N-acetyl-alpha-D-glucosamine</name>
        <dbReference type="ChEBI" id="CHEBI:57705"/>
    </ligand>
</feature>
<comment type="subcellular location">
    <subcellularLocation>
        <location evidence="10">Cell membrane</location>
        <topology evidence="10">Peripheral membrane protein</topology>
        <orientation evidence="10">Cytoplasmic side</orientation>
    </subcellularLocation>
</comment>
<dbReference type="GO" id="GO:0005886">
    <property type="term" value="C:plasma membrane"/>
    <property type="evidence" value="ECO:0007669"/>
    <property type="project" value="UniProtKB-SubCell"/>
</dbReference>
<keyword evidence="4 10" id="KW-0808">Transferase</keyword>
<evidence type="ECO:0000256" key="4">
    <source>
        <dbReference type="ARBA" id="ARBA00022679"/>
    </source>
</evidence>
<evidence type="ECO:0000256" key="7">
    <source>
        <dbReference type="ARBA" id="ARBA00023136"/>
    </source>
</evidence>
<dbReference type="Pfam" id="PF03033">
    <property type="entry name" value="Glyco_transf_28"/>
    <property type="match status" value="1"/>
</dbReference>
<feature type="domain" description="Glycosyltransferase family 28 N-terminal" evidence="11">
    <location>
        <begin position="5"/>
        <end position="142"/>
    </location>
</feature>
<dbReference type="EC" id="2.4.1.227" evidence="10"/>
<evidence type="ECO:0000313" key="13">
    <source>
        <dbReference type="EMBL" id="RFM23902.1"/>
    </source>
</evidence>
<evidence type="ECO:0000256" key="1">
    <source>
        <dbReference type="ARBA" id="ARBA00022475"/>
    </source>
</evidence>
<evidence type="ECO:0000256" key="5">
    <source>
        <dbReference type="ARBA" id="ARBA00022960"/>
    </source>
</evidence>
<keyword evidence="7 10" id="KW-0472">Membrane</keyword>
<keyword evidence="5 10" id="KW-0133">Cell shape</keyword>
<evidence type="ECO:0000256" key="3">
    <source>
        <dbReference type="ARBA" id="ARBA00022676"/>
    </source>
</evidence>
<name>A0A395LZL4_9BACT</name>